<evidence type="ECO:0000259" key="1">
    <source>
        <dbReference type="PROSITE" id="PS50918"/>
    </source>
</evidence>
<dbReference type="SUPFAM" id="SSF117839">
    <property type="entry name" value="WWE domain"/>
    <property type="match status" value="1"/>
</dbReference>
<dbReference type="InterPro" id="IPR037197">
    <property type="entry name" value="WWE_dom_sf"/>
</dbReference>
<dbReference type="EMBL" id="CAJNOT010005123">
    <property type="protein sequence ID" value="CAF1456043.1"/>
    <property type="molecule type" value="Genomic_DNA"/>
</dbReference>
<comment type="caution">
    <text evidence="2">The sequence shown here is derived from an EMBL/GenBank/DDBJ whole genome shotgun (WGS) entry which is preliminary data.</text>
</comment>
<dbReference type="Pfam" id="PF02825">
    <property type="entry name" value="WWE"/>
    <property type="match status" value="1"/>
</dbReference>
<evidence type="ECO:0000313" key="3">
    <source>
        <dbReference type="Proteomes" id="UP000663864"/>
    </source>
</evidence>
<dbReference type="PROSITE" id="PS50918">
    <property type="entry name" value="WWE"/>
    <property type="match status" value="1"/>
</dbReference>
<evidence type="ECO:0000313" key="2">
    <source>
        <dbReference type="EMBL" id="CAF1456043.1"/>
    </source>
</evidence>
<accession>A0A815PY95</accession>
<feature type="domain" description="WWE" evidence="1">
    <location>
        <begin position="3"/>
        <end position="84"/>
    </location>
</feature>
<reference evidence="2" key="1">
    <citation type="submission" date="2021-02" db="EMBL/GenBank/DDBJ databases">
        <authorList>
            <person name="Nowell W R."/>
        </authorList>
    </citation>
    <scope>NUCLEOTIDE SEQUENCE</scope>
</reference>
<dbReference type="AlphaFoldDB" id="A0A815PY95"/>
<gene>
    <name evidence="2" type="ORF">ZHD862_LOCUS35478</name>
</gene>
<dbReference type="Proteomes" id="UP000663864">
    <property type="component" value="Unassembled WGS sequence"/>
</dbReference>
<sequence length="337" mass="39406">MAAKFTSSGNKDEHIEWMYKSNSDPWSKSQPEQWTYYSDVENVIIEEAYSKNESHVMMDNYYIDFKRKIQISKDNEQNQRPIKRVVRKKDETRVREERFIFDPIAPKRPYGHEYGWVSPFILEVRKYLKPTPEQLPSKDDSLVPMIVEKAAVGITEEGKIIGRLCEAQKLAEKLMSEKDKGMKQVWICCAKLYSMECFLYKKLNEVMRLIGSDDHEQLWRSKVRTLGSFCLLLWDNPFQTKLTTKKTLYRVVKLTDEQIATYKEMAQNPNEYRHDKAQFQQTLTQASGPEYNTRSGRITGDLLLGGVDLRDLLDDHFSGIALDDGDDLSYDRDGNRH</sequence>
<name>A0A815PY95_9BILA</name>
<dbReference type="Gene3D" id="3.30.720.50">
    <property type="match status" value="1"/>
</dbReference>
<organism evidence="2 3">
    <name type="scientific">Rotaria sordida</name>
    <dbReference type="NCBI Taxonomy" id="392033"/>
    <lineage>
        <taxon>Eukaryota</taxon>
        <taxon>Metazoa</taxon>
        <taxon>Spiralia</taxon>
        <taxon>Gnathifera</taxon>
        <taxon>Rotifera</taxon>
        <taxon>Eurotatoria</taxon>
        <taxon>Bdelloidea</taxon>
        <taxon>Philodinida</taxon>
        <taxon>Philodinidae</taxon>
        <taxon>Rotaria</taxon>
    </lineage>
</organism>
<proteinExistence type="predicted"/>
<dbReference type="InterPro" id="IPR004170">
    <property type="entry name" value="WWE_dom"/>
</dbReference>
<protein>
    <recommendedName>
        <fullName evidence="1">WWE domain-containing protein</fullName>
    </recommendedName>
</protein>